<protein>
    <submittedName>
        <fullName evidence="5">Aldehyde dehydrogenase family protein</fullName>
    </submittedName>
</protein>
<dbReference type="FunFam" id="3.40.605.10:FF:000007">
    <property type="entry name" value="NAD/NADP-dependent betaine aldehyde dehydrogenase"/>
    <property type="match status" value="1"/>
</dbReference>
<evidence type="ECO:0000256" key="3">
    <source>
        <dbReference type="ARBA" id="ARBA00023027"/>
    </source>
</evidence>
<dbReference type="AlphaFoldDB" id="A0A5N0V1P6"/>
<keyword evidence="6" id="KW-1185">Reference proteome</keyword>
<keyword evidence="3" id="KW-0520">NAD</keyword>
<dbReference type="Gene3D" id="3.40.309.10">
    <property type="entry name" value="Aldehyde Dehydrogenase, Chain A, domain 2"/>
    <property type="match status" value="1"/>
</dbReference>
<feature type="domain" description="Aldehyde dehydrogenase" evidence="4">
    <location>
        <begin position="30"/>
        <end position="491"/>
    </location>
</feature>
<reference evidence="5" key="1">
    <citation type="submission" date="2019-09" db="EMBL/GenBank/DDBJ databases">
        <authorList>
            <person name="Teo W.F.A."/>
            <person name="Duangmal K."/>
        </authorList>
    </citation>
    <scope>NUCLEOTIDE SEQUENCE [LARGE SCALE GENOMIC DNA]</scope>
    <source>
        <strain evidence="5">K81G1</strain>
    </source>
</reference>
<dbReference type="SUPFAM" id="SSF53720">
    <property type="entry name" value="ALDH-like"/>
    <property type="match status" value="1"/>
</dbReference>
<evidence type="ECO:0000313" key="5">
    <source>
        <dbReference type="EMBL" id="KAA9158277.1"/>
    </source>
</evidence>
<evidence type="ECO:0000313" key="6">
    <source>
        <dbReference type="Proteomes" id="UP000319769"/>
    </source>
</evidence>
<evidence type="ECO:0000256" key="1">
    <source>
        <dbReference type="ARBA" id="ARBA00009986"/>
    </source>
</evidence>
<dbReference type="Proteomes" id="UP000319769">
    <property type="component" value="Unassembled WGS sequence"/>
</dbReference>
<dbReference type="GO" id="GO:0016620">
    <property type="term" value="F:oxidoreductase activity, acting on the aldehyde or oxo group of donors, NAD or NADP as acceptor"/>
    <property type="evidence" value="ECO:0007669"/>
    <property type="project" value="InterPro"/>
</dbReference>
<dbReference type="InterPro" id="IPR016162">
    <property type="entry name" value="Ald_DH_N"/>
</dbReference>
<dbReference type="PANTHER" id="PTHR42986">
    <property type="entry name" value="BENZALDEHYDE DEHYDROGENASE YFMT"/>
    <property type="match status" value="1"/>
</dbReference>
<sequence>MGRRARTAAPAGASAGPEVTGLRQFIGGQWLNSSGGRTFEDLDPWNGKVVARVPAGDSHDARAAIEAAHAAFPGWTRTSPGVRQEIFLEAAEVLRRRRAEIMGLLAAETGCGHAFGSIQLDFVLSLLRQASGAGYAAVGQVIPSDEPDAFAMAVRHPVGVVAAIAPWNAALVLSCRAIAAPLVLGNTVVLKPSEESPWVGGLLWAEIFEEAGLPPGVLNVVTHARGEAGAIGQELVSHPWVRRINFTGSTATGRRLAEAAGRHLKRMVLELGGQNPLIILADADVDYAVNAAAYGSFLHQGQICMCARRIFVERPLAAEFLGRFAAKTAALPCGDPKDRGTVIGPLINDYALRTVARRVDEAVASGARVLAGGTAAGPCYPATLIVDVPAETELARHETFGPVVIADVVESAEEALAQANDSRYGLTAGVLTGDPERGLALANRLEAGIVHVNDQPIHDEPQMPFGGVKDSGWGRFGVTFAMEEFTEMRWVTLAGGSRSFPF</sequence>
<keyword evidence="2" id="KW-0560">Oxidoreductase</keyword>
<dbReference type="InterPro" id="IPR016160">
    <property type="entry name" value="Ald_DH_CS_CYS"/>
</dbReference>
<dbReference type="InterPro" id="IPR015590">
    <property type="entry name" value="Aldehyde_DH_dom"/>
</dbReference>
<accession>A0A5N0V1P6</accession>
<dbReference type="PROSITE" id="PS00070">
    <property type="entry name" value="ALDEHYDE_DEHYDR_CYS"/>
    <property type="match status" value="1"/>
</dbReference>
<gene>
    <name evidence="5" type="ORF">FPZ12_023350</name>
</gene>
<evidence type="ECO:0000256" key="2">
    <source>
        <dbReference type="ARBA" id="ARBA00023002"/>
    </source>
</evidence>
<comment type="caution">
    <text evidence="5">The sequence shown here is derived from an EMBL/GenBank/DDBJ whole genome shotgun (WGS) entry which is preliminary data.</text>
</comment>
<dbReference type="OrthoDB" id="3802174at2"/>
<comment type="similarity">
    <text evidence="1">Belongs to the aldehyde dehydrogenase family.</text>
</comment>
<dbReference type="InterPro" id="IPR016161">
    <property type="entry name" value="Ald_DH/histidinol_DH"/>
</dbReference>
<evidence type="ECO:0000259" key="4">
    <source>
        <dbReference type="Pfam" id="PF00171"/>
    </source>
</evidence>
<organism evidence="5 6">
    <name type="scientific">Amycolatopsis acidicola</name>
    <dbReference type="NCBI Taxonomy" id="2596893"/>
    <lineage>
        <taxon>Bacteria</taxon>
        <taxon>Bacillati</taxon>
        <taxon>Actinomycetota</taxon>
        <taxon>Actinomycetes</taxon>
        <taxon>Pseudonocardiales</taxon>
        <taxon>Pseudonocardiaceae</taxon>
        <taxon>Amycolatopsis</taxon>
    </lineage>
</organism>
<dbReference type="Pfam" id="PF00171">
    <property type="entry name" value="Aldedh"/>
    <property type="match status" value="1"/>
</dbReference>
<name>A0A5N0V1P6_9PSEU</name>
<proteinExistence type="inferred from homology"/>
<dbReference type="Gene3D" id="3.40.605.10">
    <property type="entry name" value="Aldehyde Dehydrogenase, Chain A, domain 1"/>
    <property type="match status" value="1"/>
</dbReference>
<dbReference type="InterPro" id="IPR016163">
    <property type="entry name" value="Ald_DH_C"/>
</dbReference>
<dbReference type="PANTHER" id="PTHR42986:SF1">
    <property type="entry name" value="BENZALDEHYDE DEHYDROGENASE YFMT"/>
    <property type="match status" value="1"/>
</dbReference>
<dbReference type="EMBL" id="VMNW02000036">
    <property type="protein sequence ID" value="KAA9158277.1"/>
    <property type="molecule type" value="Genomic_DNA"/>
</dbReference>